<feature type="compositionally biased region" description="Basic and acidic residues" evidence="1">
    <location>
        <begin position="378"/>
        <end position="390"/>
    </location>
</feature>
<dbReference type="OMA" id="GCFRATW"/>
<dbReference type="KEGG" id="cne:CNJ00240"/>
<dbReference type="VEuPathDB" id="FungiDB:CNJ00240"/>
<accession>Q5KAW4</accession>
<dbReference type="GeneID" id="3254181"/>
<accession>Q55KK7</accession>
<sequence length="430" mass="48506">MVSSRKLFKKTLLIAIKPSRSATSTLTTRPSTPTDLPIFPQEIFEQIISHLTDNPSALRAIALTCRALSPLALNPLWYRVPVGLQSKSPLKTHYFGPTTREIISLGLIKPLPFPNLSAELRGMTRVIDFYFRHFGWSLALYRREHRFLELFNKVKAIRIHLDSLCGYMSSTGVPSKFRDEDAGYENYAPRLPASEKVVFIGPCYDPYYGSWFCSWKGHEWLSSKAPKKLVLLLKTNAHPISFRPGSFAASVLLSTSIPDLRDIVIIFHQGAKRYKPLRTIEGDPWRQVRKEMVVLLAALRKKYPGTRVTLVNTGCFRATWLGYNKPVEEEAVQQKVMEGLKKVGAAKGIKLFGRFSNYPHPHSSGTSPAVKSLVVDGRTTDKNNRGKSARDGIGTPNAGNEKERLMSLGEYLRVEDWEGELDEREIGSWL</sequence>
<evidence type="ECO:0000256" key="1">
    <source>
        <dbReference type="SAM" id="MobiDB-lite"/>
    </source>
</evidence>
<gene>
    <name evidence="2" type="ordered locus">CNJ00240</name>
</gene>
<name>Q5KAW4_CRYD1</name>
<evidence type="ECO:0000313" key="2">
    <source>
        <dbReference type="EMBL" id="AAW45764.1"/>
    </source>
</evidence>
<reference evidence="2 3" key="1">
    <citation type="journal article" date="2005" name="Science">
        <title>The genome of the basidiomycetous yeast and human pathogen Cryptococcus neoformans.</title>
        <authorList>
            <person name="Loftus B.J."/>
            <person name="Fung E."/>
            <person name="Roncaglia P."/>
            <person name="Rowley D."/>
            <person name="Amedeo P."/>
            <person name="Bruno D."/>
            <person name="Vamathevan J."/>
            <person name="Miranda M."/>
            <person name="Anderson I.J."/>
            <person name="Fraser J.A."/>
            <person name="Allen J.E."/>
            <person name="Bosdet I.E."/>
            <person name="Brent M.R."/>
            <person name="Chiu R."/>
            <person name="Doering T.L."/>
            <person name="Donlin M.J."/>
            <person name="D'Souza C.A."/>
            <person name="Fox D.S."/>
            <person name="Grinberg V."/>
            <person name="Fu J."/>
            <person name="Fukushima M."/>
            <person name="Haas B.J."/>
            <person name="Huang J.C."/>
            <person name="Janbon G."/>
            <person name="Jones S.J."/>
            <person name="Koo H.L."/>
            <person name="Krzywinski M.I."/>
            <person name="Kwon-Chung J.K."/>
            <person name="Lengeler K.B."/>
            <person name="Maiti R."/>
            <person name="Marra M.A."/>
            <person name="Marra R.E."/>
            <person name="Mathewson C.A."/>
            <person name="Mitchell T.G."/>
            <person name="Pertea M."/>
            <person name="Riggs F.R."/>
            <person name="Salzberg S.L."/>
            <person name="Schein J.E."/>
            <person name="Shvartsbeyn A."/>
            <person name="Shin H."/>
            <person name="Shumway M."/>
            <person name="Specht C.A."/>
            <person name="Suh B.B."/>
            <person name="Tenney A."/>
            <person name="Utterback T.R."/>
            <person name="Wickes B.L."/>
            <person name="Wortman J.R."/>
            <person name="Wye N.H."/>
            <person name="Kronstad J.W."/>
            <person name="Lodge J.K."/>
            <person name="Heitman J."/>
            <person name="Davis R.W."/>
            <person name="Fraser C.M."/>
            <person name="Hyman R.W."/>
        </authorList>
    </citation>
    <scope>NUCLEOTIDE SEQUENCE [LARGE SCALE GENOMIC DNA]</scope>
    <source>
        <strain evidence="3">JEC21 / ATCC MYA-565</strain>
    </source>
</reference>
<organism evidence="2 3">
    <name type="scientific">Cryptococcus deneoformans (strain JEC21 / ATCC MYA-565)</name>
    <name type="common">Cryptococcus neoformans var. neoformans serotype D</name>
    <dbReference type="NCBI Taxonomy" id="214684"/>
    <lineage>
        <taxon>Eukaryota</taxon>
        <taxon>Fungi</taxon>
        <taxon>Dikarya</taxon>
        <taxon>Basidiomycota</taxon>
        <taxon>Agaricomycotina</taxon>
        <taxon>Tremellomycetes</taxon>
        <taxon>Tremellales</taxon>
        <taxon>Cryptococcaceae</taxon>
        <taxon>Cryptococcus</taxon>
        <taxon>Cryptococcus neoformans species complex</taxon>
    </lineage>
</organism>
<proteinExistence type="predicted"/>
<feature type="region of interest" description="Disordered" evidence="1">
    <location>
        <begin position="378"/>
        <end position="400"/>
    </location>
</feature>
<keyword evidence="3" id="KW-1185">Reference proteome</keyword>
<dbReference type="RefSeq" id="XP_567281.1">
    <property type="nucleotide sequence ID" value="XM_567281.2"/>
</dbReference>
<dbReference type="AlphaFoldDB" id="Q5KAW4"/>
<protein>
    <submittedName>
        <fullName evidence="2">Expressed protein</fullName>
    </submittedName>
</protein>
<dbReference type="InParanoid" id="Q5KAW4"/>
<dbReference type="SUPFAM" id="SSF81383">
    <property type="entry name" value="F-box domain"/>
    <property type="match status" value="1"/>
</dbReference>
<evidence type="ECO:0000313" key="3">
    <source>
        <dbReference type="Proteomes" id="UP000002149"/>
    </source>
</evidence>
<dbReference type="InterPro" id="IPR036047">
    <property type="entry name" value="F-box-like_dom_sf"/>
</dbReference>
<dbReference type="EMBL" id="AE017350">
    <property type="protein sequence ID" value="AAW45764.1"/>
    <property type="molecule type" value="Genomic_DNA"/>
</dbReference>
<dbReference type="OrthoDB" id="2569626at2759"/>
<dbReference type="Proteomes" id="UP000002149">
    <property type="component" value="Chromosome 10"/>
</dbReference>
<dbReference type="PaxDb" id="214684-Q5KAW4"/>
<dbReference type="HOGENOM" id="CLU_667339_0_0_1"/>